<accession>A0A512HCL0</accession>
<keyword evidence="3" id="KW-1185">Reference proteome</keyword>
<dbReference type="AlphaFoldDB" id="A0A512HCL0"/>
<organism evidence="2 3">
    <name type="scientific">Ciceribacter naphthalenivorans</name>
    <dbReference type="NCBI Taxonomy" id="1118451"/>
    <lineage>
        <taxon>Bacteria</taxon>
        <taxon>Pseudomonadati</taxon>
        <taxon>Pseudomonadota</taxon>
        <taxon>Alphaproteobacteria</taxon>
        <taxon>Hyphomicrobiales</taxon>
        <taxon>Rhizobiaceae</taxon>
        <taxon>Ciceribacter</taxon>
    </lineage>
</organism>
<protein>
    <recommendedName>
        <fullName evidence="1">YjiS-like domain-containing protein</fullName>
    </recommendedName>
</protein>
<evidence type="ECO:0000313" key="2">
    <source>
        <dbReference type="EMBL" id="GEO83191.1"/>
    </source>
</evidence>
<dbReference type="InterPro" id="IPR009506">
    <property type="entry name" value="YjiS-like"/>
</dbReference>
<evidence type="ECO:0000259" key="1">
    <source>
        <dbReference type="Pfam" id="PF06568"/>
    </source>
</evidence>
<sequence>MSSIDTIYPDGYARETIFRSPGDMLTPATQPSGAMARLWQRLSHWRMKRAGRLALSELTNDQLRDIGLTRVEADREVRKSRLLML</sequence>
<comment type="caution">
    <text evidence="2">The sequence shown here is derived from an EMBL/GenBank/DDBJ whole genome shotgun (WGS) entry which is preliminary data.</text>
</comment>
<feature type="domain" description="YjiS-like" evidence="1">
    <location>
        <begin position="38"/>
        <end position="73"/>
    </location>
</feature>
<proteinExistence type="predicted"/>
<gene>
    <name evidence="2" type="ORF">RNA01_01230</name>
</gene>
<evidence type="ECO:0000313" key="3">
    <source>
        <dbReference type="Proteomes" id="UP000321717"/>
    </source>
</evidence>
<dbReference type="Proteomes" id="UP000321717">
    <property type="component" value="Unassembled WGS sequence"/>
</dbReference>
<name>A0A512HCL0_9HYPH</name>
<dbReference type="EMBL" id="BJZP01000001">
    <property type="protein sequence ID" value="GEO83191.1"/>
    <property type="molecule type" value="Genomic_DNA"/>
</dbReference>
<reference evidence="2 3" key="1">
    <citation type="submission" date="2019-07" db="EMBL/GenBank/DDBJ databases">
        <title>Whole genome shotgun sequence of Rhizobium naphthalenivorans NBRC 107585.</title>
        <authorList>
            <person name="Hosoyama A."/>
            <person name="Uohara A."/>
            <person name="Ohji S."/>
            <person name="Ichikawa N."/>
        </authorList>
    </citation>
    <scope>NUCLEOTIDE SEQUENCE [LARGE SCALE GENOMIC DNA]</scope>
    <source>
        <strain evidence="2 3">NBRC 107585</strain>
    </source>
</reference>
<dbReference type="Pfam" id="PF06568">
    <property type="entry name" value="YjiS-like"/>
    <property type="match status" value="1"/>
</dbReference>